<dbReference type="STRING" id="91626.A0A0C9MSI2"/>
<evidence type="ECO:0000256" key="3">
    <source>
        <dbReference type="ARBA" id="ARBA00022824"/>
    </source>
</evidence>
<evidence type="ECO:0000256" key="5">
    <source>
        <dbReference type="ARBA" id="ARBA00024687"/>
    </source>
</evidence>
<sequence length="886" mass="100011">MGPFDAYYSVNLAPVRISSMLRYFPADQPMRLGIPPEITLLSISYAIACIATLYGDASVRVPPKLESYTQQEGGLIIKLRQSNGSSSLTERSHHLVSQKDRRNMTTPYGEPLQQQQQQQQQTEWYQFDPNVHYYYDEQGQLHYYDPNTNLECDYQPHYVDQNTYYTNTNTSTPQSTYTHPQQQQQQQPAVSRQPTPDVLLPCPEPTCHGENKPTSKFCEECGRQLGAISRSVTPAIVNTPVGNNNNNNNNNNIHNSNVSALTRSFANHQIQDYHPQQQQQQQQTYQGYTQPPLQRPPTAPVYSTSPLDSAQTVPLYHPPSVGSTVDGARQQHPHHLYYNGVQHQSMQDLYGQAQQQQQQQYQANYQAPVQQPAVDTLDRARGCPIVCFGFGGKMLVTFPRTVTNYYSSTVKPQPGPIKITSLKELGHRVFPIPFPGPVLYDSKVGTKQKKKDVAQYLIHRVDAFEKEKLAVVYNSLEFHQLEAKILLWQLIKVLVENDGTVNDKGKMDQAVLSVLRPTITNVEESHFALPAFNNNNNNQQQQQQQPSSVDLSDQVLSKIEHYLLNGDRIGAVDYAIQEDLWAHALIISSCVDKDLWQKVIKNFVDREMNCTPEMRQNRQFNNIAGNNQALRVIYSLFSGAGATAINEFLVNDVQHINTPYGLQAVTPQAEVSQLVKWRDTVAIILANRTGRDLEALTAFGDMMKEQGWIEAAHICYLLSPQYAIHAGIDTMQVRLTLIGSDQTSIDAYNLTEIFEFATSTTTCLPFLQGYKLAHAWILADFGYMDLAQRYHDAMDQCIKSYTKGSPYLHPHLIEQVNAFGVFLENATGRKSGDPGSWLKPKFQKKAFSSLWGTLEGSLTKFVSGEEVPTVETVPARKSTEIMSRYQ</sequence>
<evidence type="ECO:0000256" key="2">
    <source>
        <dbReference type="ARBA" id="ARBA00022448"/>
    </source>
</evidence>
<dbReference type="GO" id="GO:0007030">
    <property type="term" value="P:Golgi organization"/>
    <property type="evidence" value="ECO:0007669"/>
    <property type="project" value="TreeGrafter"/>
</dbReference>
<dbReference type="InterPro" id="IPR024340">
    <property type="entry name" value="Sec16_CCD"/>
</dbReference>
<evidence type="ECO:0000256" key="1">
    <source>
        <dbReference type="ARBA" id="ARBA00005927"/>
    </source>
</evidence>
<keyword evidence="3 6" id="KW-0256">Endoplasmic reticulum</keyword>
<dbReference type="EMBL" id="DF836640">
    <property type="protein sequence ID" value="GAN10399.1"/>
    <property type="molecule type" value="Genomic_DNA"/>
</dbReference>
<feature type="region of interest" description="Disordered" evidence="7">
    <location>
        <begin position="81"/>
        <end position="122"/>
    </location>
</feature>
<evidence type="ECO:0000313" key="10">
    <source>
        <dbReference type="EMBL" id="GAN10399.1"/>
    </source>
</evidence>
<evidence type="ECO:0000259" key="9">
    <source>
        <dbReference type="Pfam" id="PF12932"/>
    </source>
</evidence>
<feature type="compositionally biased region" description="Low complexity" evidence="7">
    <location>
        <begin position="163"/>
        <end position="195"/>
    </location>
</feature>
<dbReference type="InterPro" id="IPR024298">
    <property type="entry name" value="Sec16_Sec23-bd"/>
</dbReference>
<dbReference type="Proteomes" id="UP000053815">
    <property type="component" value="Unassembled WGS sequence"/>
</dbReference>
<evidence type="ECO:0000313" key="11">
    <source>
        <dbReference type="Proteomes" id="UP000053815"/>
    </source>
</evidence>
<evidence type="ECO:0000259" key="8">
    <source>
        <dbReference type="Pfam" id="PF12931"/>
    </source>
</evidence>
<dbReference type="GO" id="GO:0016192">
    <property type="term" value="P:vesicle-mediated transport"/>
    <property type="evidence" value="ECO:0007669"/>
    <property type="project" value="UniProtKB-KW"/>
</dbReference>
<accession>A0A0C9MSI2</accession>
<evidence type="ECO:0000256" key="7">
    <source>
        <dbReference type="SAM" id="MobiDB-lite"/>
    </source>
</evidence>
<feature type="region of interest" description="Disordered" evidence="7">
    <location>
        <begin position="272"/>
        <end position="303"/>
    </location>
</feature>
<feature type="domain" description="Sec16 Sec23-binding" evidence="8">
    <location>
        <begin position="559"/>
        <end position="865"/>
    </location>
</feature>
<organism evidence="10">
    <name type="scientific">Mucor ambiguus</name>
    <dbReference type="NCBI Taxonomy" id="91626"/>
    <lineage>
        <taxon>Eukaryota</taxon>
        <taxon>Fungi</taxon>
        <taxon>Fungi incertae sedis</taxon>
        <taxon>Mucoromycota</taxon>
        <taxon>Mucoromycotina</taxon>
        <taxon>Mucoromycetes</taxon>
        <taxon>Mucorales</taxon>
        <taxon>Mucorineae</taxon>
        <taxon>Mucoraceae</taxon>
        <taxon>Mucor</taxon>
    </lineage>
</organism>
<dbReference type="Pfam" id="PF12932">
    <property type="entry name" value="Sec16"/>
    <property type="match status" value="1"/>
</dbReference>
<dbReference type="PANTHER" id="PTHR13402:SF6">
    <property type="entry name" value="SECRETORY 16, ISOFORM I"/>
    <property type="match status" value="1"/>
</dbReference>
<dbReference type="GO" id="GO:0005789">
    <property type="term" value="C:endoplasmic reticulum membrane"/>
    <property type="evidence" value="ECO:0007669"/>
    <property type="project" value="UniProtKB-SubCell"/>
</dbReference>
<dbReference type="Gene3D" id="1.25.40.1030">
    <property type="match status" value="1"/>
</dbReference>
<feature type="region of interest" description="Disordered" evidence="7">
    <location>
        <begin position="163"/>
        <end position="198"/>
    </location>
</feature>
<feature type="compositionally biased region" description="Basic and acidic residues" evidence="7">
    <location>
        <begin position="90"/>
        <end position="103"/>
    </location>
</feature>
<dbReference type="PANTHER" id="PTHR13402">
    <property type="entry name" value="RGPR-RELATED"/>
    <property type="match status" value="1"/>
</dbReference>
<evidence type="ECO:0000256" key="4">
    <source>
        <dbReference type="ARBA" id="ARBA00022892"/>
    </source>
</evidence>
<dbReference type="GO" id="GO:0012507">
    <property type="term" value="C:ER to Golgi transport vesicle membrane"/>
    <property type="evidence" value="ECO:0007669"/>
    <property type="project" value="TreeGrafter"/>
</dbReference>
<name>A0A0C9MSI2_9FUNG</name>
<dbReference type="GO" id="GO:0070971">
    <property type="term" value="C:endoplasmic reticulum exit site"/>
    <property type="evidence" value="ECO:0007669"/>
    <property type="project" value="UniProtKB-ARBA"/>
</dbReference>
<keyword evidence="4 6" id="KW-0931">ER-Golgi transport</keyword>
<dbReference type="GO" id="GO:0070973">
    <property type="term" value="P:protein localization to endoplasmic reticulum exit site"/>
    <property type="evidence" value="ECO:0007669"/>
    <property type="project" value="TreeGrafter"/>
</dbReference>
<feature type="compositionally biased region" description="Low complexity" evidence="7">
    <location>
        <begin position="272"/>
        <end position="292"/>
    </location>
</feature>
<keyword evidence="6" id="KW-0072">Autophagy</keyword>
<keyword evidence="2 6" id="KW-0813">Transport</keyword>
<reference evidence="10" key="1">
    <citation type="submission" date="2014-09" db="EMBL/GenBank/DDBJ databases">
        <title>Draft genome sequence of an oleaginous Mucoromycotina fungus Mucor ambiguus NBRC6742.</title>
        <authorList>
            <person name="Takeda I."/>
            <person name="Yamane N."/>
            <person name="Morita T."/>
            <person name="Tamano K."/>
            <person name="Machida M."/>
            <person name="Baker S."/>
            <person name="Koike H."/>
        </authorList>
    </citation>
    <scope>NUCLEOTIDE SEQUENCE</scope>
    <source>
        <strain evidence="10">NBRC 6742</strain>
    </source>
</reference>
<dbReference type="OrthoDB" id="8918678at2759"/>
<dbReference type="AlphaFoldDB" id="A0A0C9MSI2"/>
<proteinExistence type="inferred from homology"/>
<dbReference type="Pfam" id="PF12931">
    <property type="entry name" value="TPR_Sec16"/>
    <property type="match status" value="1"/>
</dbReference>
<keyword evidence="6" id="KW-0653">Protein transport</keyword>
<dbReference type="CDD" id="cd09233">
    <property type="entry name" value="ACE1-Sec16-like"/>
    <property type="match status" value="1"/>
</dbReference>
<gene>
    <name evidence="10" type="ORF">MAM1_0351c09940</name>
</gene>
<keyword evidence="11" id="KW-1185">Reference proteome</keyword>
<feature type="domain" description="Sec16 central conserved" evidence="9">
    <location>
        <begin position="383"/>
        <end position="499"/>
    </location>
</feature>
<dbReference type="GO" id="GO:0006914">
    <property type="term" value="P:autophagy"/>
    <property type="evidence" value="ECO:0007669"/>
    <property type="project" value="UniProtKB-KW"/>
</dbReference>
<comment type="function">
    <text evidence="5 6">Involved in the initiation of assembly of the COPII coat required for the formation of transport vesicles from the endoplasmic reticulum (ER) and the selection of cargo molecules. Also involved in autophagy.</text>
</comment>
<comment type="subcellular location">
    <subcellularLocation>
        <location evidence="6">Endoplasmic reticulum membrane</location>
    </subcellularLocation>
</comment>
<protein>
    <recommendedName>
        <fullName evidence="6">Protein transport protein sec16</fullName>
    </recommendedName>
</protein>
<evidence type="ECO:0000256" key="6">
    <source>
        <dbReference type="RuleBase" id="RU364101"/>
    </source>
</evidence>
<dbReference type="GO" id="GO:0015031">
    <property type="term" value="P:protein transport"/>
    <property type="evidence" value="ECO:0007669"/>
    <property type="project" value="UniProtKB-KW"/>
</dbReference>
<keyword evidence="6" id="KW-0472">Membrane</keyword>
<comment type="similarity">
    <text evidence="1 6">Belongs to the SEC16 family.</text>
</comment>